<dbReference type="GO" id="GO:0051015">
    <property type="term" value="F:actin filament binding"/>
    <property type="evidence" value="ECO:0007669"/>
    <property type="project" value="InterPro"/>
</dbReference>
<dbReference type="InterPro" id="IPR044801">
    <property type="entry name" value="Filamin"/>
</dbReference>
<feature type="repeat" description="Filamin" evidence="2">
    <location>
        <begin position="5202"/>
        <end position="5309"/>
    </location>
</feature>
<dbReference type="InterPro" id="IPR013783">
    <property type="entry name" value="Ig-like_fold"/>
</dbReference>
<evidence type="ECO:0000256" key="4">
    <source>
        <dbReference type="SAM" id="Phobius"/>
    </source>
</evidence>
<keyword evidence="4" id="KW-1133">Transmembrane helix</keyword>
<dbReference type="Proteomes" id="UP000054558">
    <property type="component" value="Unassembled WGS sequence"/>
</dbReference>
<dbReference type="GO" id="GO:0030036">
    <property type="term" value="P:actin cytoskeleton organization"/>
    <property type="evidence" value="ECO:0007669"/>
    <property type="project" value="InterPro"/>
</dbReference>
<dbReference type="EMBL" id="DF237226">
    <property type="protein sequence ID" value="GAQ86232.1"/>
    <property type="molecule type" value="Genomic_DNA"/>
</dbReference>
<dbReference type="SUPFAM" id="SSF81296">
    <property type="entry name" value="E set domains"/>
    <property type="match status" value="9"/>
</dbReference>
<dbReference type="OMA" id="ACTEVTT"/>
<keyword evidence="4" id="KW-0472">Membrane</keyword>
<dbReference type="STRING" id="105231.A0A1Y1I8F6"/>
<feature type="region of interest" description="Disordered" evidence="3">
    <location>
        <begin position="2441"/>
        <end position="2460"/>
    </location>
</feature>
<feature type="repeat" description="Filamin" evidence="2">
    <location>
        <begin position="5534"/>
        <end position="5639"/>
    </location>
</feature>
<protein>
    <recommendedName>
        <fullName evidence="7">Cadherin-like beta sandwich domain-containing protein</fullName>
    </recommendedName>
</protein>
<feature type="compositionally biased region" description="Pro residues" evidence="3">
    <location>
        <begin position="1734"/>
        <end position="1751"/>
    </location>
</feature>
<dbReference type="SMART" id="SM00557">
    <property type="entry name" value="IG_FLMN"/>
    <property type="match status" value="8"/>
</dbReference>
<evidence type="ECO:0008006" key="7">
    <source>
        <dbReference type="Google" id="ProtNLM"/>
    </source>
</evidence>
<feature type="repeat" description="Filamin" evidence="2">
    <location>
        <begin position="3252"/>
        <end position="3360"/>
    </location>
</feature>
<gene>
    <name evidence="5" type="ORF">KFL_002770090</name>
</gene>
<evidence type="ECO:0000256" key="3">
    <source>
        <dbReference type="SAM" id="MobiDB-lite"/>
    </source>
</evidence>
<evidence type="ECO:0000256" key="1">
    <source>
        <dbReference type="ARBA" id="ARBA00022737"/>
    </source>
</evidence>
<sequence length="7188" mass="737653">MTQVDGALVNSYWPAVGSYRGGTNLSVMLEKPLGGQPGAFVYCRFDSVIVFNAAYNANATAGPTVTFVVPPFIQGKKEIELAFSVDGLAFEVFGKFIYHEPLMIRSVEPAAGPTTGGDKVYVRFQNTRPFPEGLAAADFHILLEITCSFQNVTRPGRYEPASDKYPWASVRCSTPPRSPGTVALGVSLNGQEYTPVPGRYTFMNSTDMAAAQLAMDHEAHDPEAFTSWIDRETNSTGGIVEFYNAFYGIAENVDPGYFFNETTDVPSYFYYYTGQTMPQYQGNQSSACMQSIFPSIGYASASSTQVTIAIGGSFPGATAKPPKCKFGTIVVPGSYRPVTSGGTSVVCTAPATFNSGTVPLSFSIDGTNFTAGANFTYFMPPQSLKVANVPAVMDKLGPFEAVIQLIQSPFPAGFARFDLVANAATCLLDDVLTPAAYFPPDATYAFPSVRCLANATSWGQKTISFGFDTTSTFPVQTPLSFVAPTGVASTPIPSPDVGIPLFGLGNVLSLSPPRNQPTVLPPDAKLCVRFNNDPAAANANLAGIVPDSGSLSPAFSPAQTNYRVSGNSASSPTFGFTVTSAAAGAIVSVDTLTPASVNGAAQYYQTTLVSGSNFFTIRITAPNGFTQNVYYLTVTGTVAGVVTSLVPVTYSMSTAAAPGAQLSPPFSSGVYDYSMNVDILVDSLIFNAAGGTPQPSLFVASAVPDLSFDAPPLYANNPAPFVSVQQPDDTTPWFGPCLPYPKNDSGATTLLRGGRGVPLAPLSALPAGFAFRQSTTGGLTTGATLGVNCVGTTVLYVWIQQADNTATLYTISVQRGVSGTGPPALSGLEVFAGGSPPQPPFSASNPPSTVYSINASAPGQQLRIRTIPSSTSVPIAMIRTVPPAVTLALGHNKFDIVVTGVDNRTTTSYHVDAIVRSNDPSLTALGYYLPDGTVVPIPQTLFTPNGQQQMASLKVPKGVQTLGFYVTRANAAASLTLSTESRNVTGVPKPTTLIANNLTWVSQTAFSLGPVNTQSLFTLTATAEDGVTTQVFLITLTRLPGSDATLQSVNATVDGVTTALNPQINPIQVPGLTAGKSTSAFFAWAPTDPGAKVKYSLDGTNFVSGGSLTLSLLSGTNSFQVVVTSEDGQATNTYTVRAVVPTVGTALNKLAISPGILSPPFSGSVFSYSVRLPSSVAAFSVNATLTDASSTLTASSASGALALGALKAVSADVGSVSLQVQAPNNGAVATYTITVTHLKDYQMLPYVDFTGSQSAMAYQVPPGTTLSAYKLATNAGQPIQLQIAANCSRLQKDFGGDASLCAGLGNLTMQLILFPQFGGGGVIYTNVTAPISSGNLSFVPTMAGAFSVKASLAVCQQIIGYCDYVGGYLPLDLRQSLIVLETVQVNRTITFSPPQWEIDVWGLAAGSFSIVDASGNYYDPLMYGGMSVFVCPPSDAVKQSKSYCPVLSQDRSIVYPNGQNTYALSFSTRYVAGYHVVAIDSTGRQVAEGIVTVRVARSVALDPAQSIVVVPPGGVVATQPGGRFSITVAPRDKYGSPLSYLDEASKLSLAVSSDYSSVSQMPFEARAGLLNGTTDLVYILDVSINFPAGNLTVTVSAYSTPLQPTVSPIPLPTAISPRSVTVSNENNVLTGGQFTYYLDPYDLAGQPVTNGRDGQFVQTSICALPTFFANPTVPQCPVLTPAACKVDQGNFMRFAGELQITCGAPQQDGVYRVVTLVSGVPLETEVGGVLGVLPPMPPSPPRQDPPSPVTPAPTGFNQGPSAGSRFNVSGFGTVVIKDVSQIGNTVETSFTFTDAQGTLLPGRQFVQVFRDLNRNLWFQFLSGTSQFTPGSYSMAASVPSGDRFEVWTYYCNKPDCSDVVNWAAGGSLFADAASPLLWRDLSAGTGGPLGVFPRLPLNQNGTMKDIGDLQVLSLVDRPTGWTAEFRFLENGIPSTWNSFIALLRSMKGGGSWYQFLAVKASNGSYTLEVNVPLGENYEFFFFACYVPSCAGLLNLGPGESPQLTYARYQKALVHDYLFLTAPPAMAPSMGGPIPAPMGGNQQQQVRYVPGLGSIEVLQNFDRPNGWTAVVRFNNTNGVPTSGLWFVAVLRDVNRGFWYSFQSVPWTGAGTYNLTVTVPPGTNYETWVYPCSFSDCIDVVNRDAGGSLLGLRPNTTFPQISHDYLYLASGGGAMTPSGSQQQEEQVRYVPGLGSIEVLQSIDRPNGWTAIVRFNDTNGVPTSGRVFLAVLRSMNTGSWYSFTAAPFPGAGMYNLTVSVPSSGSYEEWVYACRVPNCTDVISPAAGGALLPSTSSPLIMHDTTTFASAPNGPPQNRVVYLPGYGAVSFVSSEGQPNGWTAYFSFTDSNGVPTPNRMFIVVAQNVQQGSFYKFKAAPWAAVGTYSVTVWVPPGFDYQYWFYPCSQPDCSDVVNLANGGSLIPTTSSPLIAHDFFHSGASGAGGKFAPAPAPQGGRGSGGDDGPKVIPGLGSIDLLSERESPNAHNYSFRFRDLAGTPKPGMNFVALLTPAPAPGVASSTSPYARWSVAISPPGDYNISFVMSTSGTYSLGLYVCTIPSCSDVIPSPGKLSASATPIVTDTVVFATGPLSPQTTTVYLQSAGSVGVSGFLMIVAQDENGLMRGQERDGGRFTVSADHNMTGTSLTDRLDGTYFFRFTPLEAARYTFTVSMDRIPFATVIADVIANAGDAYKFDLVGPLYGTVGQPVTYYVAPSDTTYSLVNAFNIAVSPSTAAAAAAASTTLGGMVPVLGSTCFNKTRTNPSCSFALNETVAGQYYMGVTLGSQPVNRSPLLLTVYPGAPSSQKSIVSAPVNPIPAGSVYTFSVNLVDEFGNPTRAMIQPSLSAVRGIAPALALTPNEPRPSPLSFLAQTAAVSSYLVNATFQIRGTYTLSVVAQTGATTNAPGTSGGVSVLLTNANFTVAPGAPDVNNIVKGLQGSAIQDATVGSNLTLSVGLFDAFNNLLNKNDVPNAYVSLTLSFGGNPVVSQMLTWNAEGSRLQVAPFSVAGAGTYQVTVGLGLSAAAFVTVYSSSINVAGATFAAEKTQVITSGNATAAGATGFFRVQLKDGFGNPASSAVPPASLFVGTRLTLSDGTSFSFGSTNLYITGSYGNGFYTFGYSLTKAGRYDIHVYVASKDTGNVNSLQVQAGAPIFATASGESMYFGTVGVPGSFFIKVFDAYNNLRTSGNATADALAVSMTVTSGTLTKSVATVPFQGPTFDGNTSQYVITYTAATPGLLSTAILVNGKAAGPFLGTIASGPTSAALCRLGGTGLAGSIAAVGSSFTVTAVDSLGNAKSTGGDSFYARALDPSCTPANCSAYVSDNGDGTYRVNYNFANAGTYKMQVMLGGQNVGTQTNVSSPVTLSILSATTTRKIDVTKTSASGVGLAGAVAGTTATFVITAVDSNAIRLFQGGATFQMKVWPPAAGAAQGAFTTSVIDNKDGTYTVSYSYTKAGSYVMTVSMGDTPLTSLTRQPLVILPGPTAAGMTTLAAKFAPAAITAGQSVQAVIVPTDAYSNPVAYGDNYPAASDAFSVRVMPTGGAIRDYPVAFVNQSYQASVTLNTASSYQLSVLLAGQPIATGASTVTVTPGLASATSSFLTGAFSAPLKTPNLWTAGQAQEIQVFLYDSFSNYVPMDTGASCQGTFTASGGATLDVPCARYQGVQRIYSAIGLLQTAGTYTLTVTANQTAFPGVSVPIGQPQQILVNAGAPSAARSSASGPAVSTGGQAGVPTSFTIACKDAYGNPVLNPGAVSVQVVTTATNSRFPGTVVNNNDGTLTATYTAVVSGPHKVYIYVGTAVIGSGAPFAVTISAALSSAAKTTARLAGASGALAAGAQTTIVAGQTTKLIVTTYDIYGKLQTKTDDTFTVTFDPPTAMDGKTTGATYSLVNTNGSYVISFSATKSAASSDSGLPTPVAYSLAVTLNTGDGGPAPIAGSPFKIAVAPASVDAASSTVTLVSTTESAAGLTSSFLLTTKDAFGNLGAYVPGSYYNVSGAAVTNAQLGGGQGQGSVMRRLLETAPSAGLLSTGFSVANNYDGTYGLTLTTTQAGAYNVTIRVNGVPVKGSPGTSATLQNFQVPAGAKKLSAFSASGNGIGTASTVAGVATQLVIQARDQFGNPTQDDLTSLVSRLTASFQVRVGSSSSFVTLSGAEAVTVGSPSVGSAGQIILPYTPLKAGTLITALSFSDGPALQGSPYAGLVTPGIASPSNCLASGSGLKGALACLTGTGCTSALIYLTPQDANNNPVLAAGAAAAAMCSKFVVTFSGAQTITAQSPQPDANNPAQCVVSYTASASGTQQITVTFDGQAISVGPQTLNVRPAVGAADAGQTTVTGDGINSVIVAGQAAKLTLTLIDANGLPLSNGKSSTVAASVTSAGGVTSAGLSLNFVDANNGQFVASFTPTVSGMFTINVSVNGKVLTTYPAGFAMTVASAVTDVMGTSVVIFPQNPVRRVPNPLTVQIAPRDKYKNAQDYLVSGADSFSVIITLPDLSTETLNPISILANGTTVFSAGYNPFMAGSYKCQVLYSNPQHPEIGAAVVGGSSNIITFSVATGLPDPMQTELRGQGVTSAQAGVKSTFQIILRDAGGNPVSAADLRANPPTAIVTSAQNSSMTVNATMALSSGAGGTSLYLATYTAIAGGDSYLDVIVMNTAQRFNGLSVKSGAVQTAACYATGTGIGTVSSPQALSAGAQATFSIYARDSFLNTASDDNLVFGVQLYLVVNGRRGTTLPIDSQSFVTDHYEVNYTPKQAGNYTVTIVRSNAPLGGGPYSVVVLPGATSAAASRLSTASTANCTAGGTRVVSLTAYDALSNAATSTSDAFSVSVTGTDSVSGQMTPASPGRYSFSYPCLLATNQKSFLTVALTSASGTDTVVSRVPLTTVPGLVSPANIQVSALPAMTAGVPASVVFTAMDANSNQLWGGGLRFTVQFARGAVKSPVNVTDNGDGTYQATLLTNVAGTYQLAASLGSQQFYPATGNQSVTVQPAAPAPQLTVVTFPSALTAGAAGTFTVQLVDQFANPVLTNLVSQANLQLTSVSGLTGASSDLTPTITQDQTTGIYTVSVTPMTSGLVRLSLEVNQVAVLDKATGQPLSIAVNPGAVSATDCLVVGSGFTVGAASGVEASFLITARDAQHNIVPAVPTGKAFTVTFSPTGINLNTGGVTSLGNGVYRAAYTPTLAQVNANPNGLTITVKYDGTTVATSSVALKQQPGPVSPATSKAVDATGSPLSSALKATVGTETSFFIQPSDENGLDIKSTGEANVFSAIVPNVGVLTPVALSDGTGRYQVTFTPPVAGSLSIQLQSYADSSKQLANSPVTVQVSPGPTSAKDAKLLKLGGTDPFSPADVRVAGTEDVILVKSYDANGNAQVYNAVTGGDVYTAVLTGPATVQAALVNKQDGTYELRYTATVSGVYSLTVSLRKGDVVTAVNPQPMLITVVNTNFYISQCAIRPAPAAATTVLSGTPLAFTVVAKDVYGNPYKTGDKSFVIMNAGPVPLQCSVAESAVSSEFQASCTASLVGTYQVTVADAVDASAVVPGSPFQVIVVPGAVSGNTSSVTGNGITVGTAGTAAAFTVTARDAAGNVVSLLPKVTFSPSDAVDSASVRVIFTGCAADGTDCQAAVTYTPVKYGTVNVIVAYGPTVIGAFPADISPAPAPKLVAARFSNLLNSLVITFDQDTNMGTTNPKISVSQTAMCTTVLDPTVVAKLGQARYTCVWQNKATLTVQFGYNATIQPVGSASPDSIHLLPNTIGNAASNSYNASGSVPLDGPEVGPTPVVSLSAPTSVGVCDPVTLDAGQSTGGGGRPLRFSYFVQGPNNDYTAALSAKLADYTAEGSRSSLTLGSTDLEPGTSYIFTVTATNFVGLSSASVAVTINKQSKAVPVVTTPGTGAERRTVGRSSSIFSVTASGRVPGKFIWVAGQCVPGGGDVPLSYTWQQLTGPIIDPTNLGSPKYTASFSSPTLLLPGSAMRLGVDYVFQVSVAIIQGGSLGQASTGQVTLSLTPQPITVSVSGGDRLANSAKDLTLLAVSKDPDNSADLYGTPYPFQYTWTCSQALPDGAVNALYQADATNNFGQFVTIPGGTLADGIYQFFVSASKEPLSTGRKNVVNSAKITIATARTITMSITASGGDVSGGIASSKKLLLTASSDEPNTVYTWAVTSVATSASYPFTAGTLSRSITIAPNTLPPWGTYRVSLKGTDALGIGSAGQASLEFPVFGLPSGGSVTVQTVSTSSKYTSGGGYQFKISAVNWVKSADAPSGALQYQFRYGVNGGSQYVLATGASNVATLSPIPGTIAISVFISNPGTPASAAGDQPNGYRYDVKPFVVPSPGSKRRSLLSVNDETSPEQIAGGRSLLQTSPVNYTEADGSYQDIFLPAAYQTADYFGVLTWAITWGSTYAPAAPLDTGCATGNGMMRTEKADVLKMINVLDQSAPPAYSPGLDSGDGATTANQHACALAALLAAADEVPLYLIPATGENTTLSSTVAETQPAIQSAINTFLPKLQLIAQYGLATSPCSNTSSECDNYACFTAAADGLLNAAARHCEAAALPVVWWGDAARFAPVLLARVYGNDPTVTSPGTATIFGGKTFQGAAIPAAVNDSSVHATAGTFGFSVPVPADGSATAYAIAYADAAVVPGAPASAAGASSRAAALFVVANNAPYNTSAPATITFANLAALPTGLQYAVDLYQATGCDLWALPGSASSNSYTNCQWSPAAANVSVSVDPASKTGTASVAAWNGVYVLHTISVPSLVTVASETVPLPNPKTAPTFAVTVPGSVAVSASVVGATPTGASAFDPITGVAVNYQGASQPVATLPDTITPVAVAGVFFTQGKTAAGPFYPFSGSVVFSGIPAPASGKAYVVDVYHVRGCSVALPPTSADAYAGCTWTVVAPTRTVTYVTQSQTAQFAPAQAQWNGVFVLYAVAATAAPPAPATPPPVTTEVNTFDPATKPVVTQLVGSVASFSFASAGTAPIEATGVTFPTADQIPIAYDLLPKTEVVGAVALYLIQDSEPFSPGSGSISFQSVPTLAKRRALLAAATVQYVVDVYTATDCTPTMPPNDASAFFGCTWNVTKDLPVTYDPVSGVATYTPDSAHWNGIYLLHTATVTADPPTPTPTTAPKTPPAGTPAPGTPAPGTPASPSPGVKTGGSNSVAVGLGVGLGVGGALVLAAIGAFVIARRKQAAARGEGGATFSLADQQGSGNQ</sequence>
<dbReference type="PANTHER" id="PTHR38537">
    <property type="entry name" value="JITTERBUG, ISOFORM N"/>
    <property type="match status" value="1"/>
</dbReference>
<reference evidence="5 6" key="1">
    <citation type="journal article" date="2014" name="Nat. Commun.">
        <title>Klebsormidium flaccidum genome reveals primary factors for plant terrestrial adaptation.</title>
        <authorList>
            <person name="Hori K."/>
            <person name="Maruyama F."/>
            <person name="Fujisawa T."/>
            <person name="Togashi T."/>
            <person name="Yamamoto N."/>
            <person name="Seo M."/>
            <person name="Sato S."/>
            <person name="Yamada T."/>
            <person name="Mori H."/>
            <person name="Tajima N."/>
            <person name="Moriyama T."/>
            <person name="Ikeuchi M."/>
            <person name="Watanabe M."/>
            <person name="Wada H."/>
            <person name="Kobayashi K."/>
            <person name="Saito M."/>
            <person name="Masuda T."/>
            <person name="Sasaki-Sekimoto Y."/>
            <person name="Mashiguchi K."/>
            <person name="Awai K."/>
            <person name="Shimojima M."/>
            <person name="Masuda S."/>
            <person name="Iwai M."/>
            <person name="Nobusawa T."/>
            <person name="Narise T."/>
            <person name="Kondo S."/>
            <person name="Saito H."/>
            <person name="Sato R."/>
            <person name="Murakawa M."/>
            <person name="Ihara Y."/>
            <person name="Oshima-Yamada Y."/>
            <person name="Ohtaka K."/>
            <person name="Satoh M."/>
            <person name="Sonobe K."/>
            <person name="Ishii M."/>
            <person name="Ohtani R."/>
            <person name="Kanamori-Sato M."/>
            <person name="Honoki R."/>
            <person name="Miyazaki D."/>
            <person name="Mochizuki H."/>
            <person name="Umetsu J."/>
            <person name="Higashi K."/>
            <person name="Shibata D."/>
            <person name="Kamiya Y."/>
            <person name="Sato N."/>
            <person name="Nakamura Y."/>
            <person name="Tabata S."/>
            <person name="Ida S."/>
            <person name="Kurokawa K."/>
            <person name="Ohta H."/>
        </authorList>
    </citation>
    <scope>NUCLEOTIDE SEQUENCE [LARGE SCALE GENOMIC DNA]</scope>
    <source>
        <strain evidence="5 6">NIES-2285</strain>
    </source>
</reference>
<dbReference type="OrthoDB" id="5334309at2759"/>
<dbReference type="InterPro" id="IPR008964">
    <property type="entry name" value="Invasin/intimin_cell_adhesion"/>
</dbReference>
<feature type="repeat" description="Filamin" evidence="2">
    <location>
        <begin position="3701"/>
        <end position="3804"/>
    </location>
</feature>
<feature type="repeat" description="Filamin" evidence="2">
    <location>
        <begin position="3366"/>
        <end position="3474"/>
    </location>
</feature>
<feature type="compositionally biased region" description="Pro residues" evidence="3">
    <location>
        <begin position="7095"/>
        <end position="7125"/>
    </location>
</feature>
<dbReference type="Pfam" id="PF00630">
    <property type="entry name" value="Filamin"/>
    <property type="match status" value="5"/>
</dbReference>
<feature type="transmembrane region" description="Helical" evidence="4">
    <location>
        <begin position="7137"/>
        <end position="7162"/>
    </location>
</feature>
<feature type="repeat" description="Filamin" evidence="2">
    <location>
        <begin position="5327"/>
        <end position="5425"/>
    </location>
</feature>
<dbReference type="InterPro" id="IPR017868">
    <property type="entry name" value="Filamin/ABP280_repeat-like"/>
</dbReference>
<keyword evidence="1" id="KW-0677">Repeat</keyword>
<feature type="region of interest" description="Disordered" evidence="3">
    <location>
        <begin position="1734"/>
        <end position="1760"/>
    </location>
</feature>
<dbReference type="SUPFAM" id="SSF49265">
    <property type="entry name" value="Fibronectin type III"/>
    <property type="match status" value="1"/>
</dbReference>
<evidence type="ECO:0000256" key="2">
    <source>
        <dbReference type="PROSITE-ProRule" id="PRU00087"/>
    </source>
</evidence>
<evidence type="ECO:0000313" key="6">
    <source>
        <dbReference type="Proteomes" id="UP000054558"/>
    </source>
</evidence>
<feature type="repeat" description="Filamin" evidence="2">
    <location>
        <begin position="4654"/>
        <end position="4765"/>
    </location>
</feature>
<dbReference type="PROSITE" id="PS50194">
    <property type="entry name" value="FILAMIN_REPEAT"/>
    <property type="match status" value="11"/>
</dbReference>
<name>A0A1Y1I8F6_KLENI</name>
<feature type="repeat" description="Filamin" evidence="2">
    <location>
        <begin position="3140"/>
        <end position="3259"/>
    </location>
</feature>
<dbReference type="InterPro" id="IPR001298">
    <property type="entry name" value="Filamin/ABP280_rpt"/>
</dbReference>
<dbReference type="InterPro" id="IPR003961">
    <property type="entry name" value="FN3_dom"/>
</dbReference>
<dbReference type="SUPFAM" id="SSF49373">
    <property type="entry name" value="Invasin/intimin cell-adhesion fragments"/>
    <property type="match status" value="1"/>
</dbReference>
<feature type="repeat" description="Filamin" evidence="2">
    <location>
        <begin position="4195"/>
        <end position="4310"/>
    </location>
</feature>
<dbReference type="CDD" id="cd00063">
    <property type="entry name" value="FN3"/>
    <property type="match status" value="1"/>
</dbReference>
<dbReference type="InterPro" id="IPR036116">
    <property type="entry name" value="FN3_sf"/>
</dbReference>
<feature type="repeat" description="Filamin" evidence="2">
    <location>
        <begin position="3938"/>
        <end position="4065"/>
    </location>
</feature>
<proteinExistence type="predicted"/>
<accession>A0A1Y1I8F6</accession>
<dbReference type="PANTHER" id="PTHR38537:SF15">
    <property type="entry name" value="FILAMIN"/>
    <property type="match status" value="1"/>
</dbReference>
<keyword evidence="6" id="KW-1185">Reference proteome</keyword>
<keyword evidence="4" id="KW-0812">Transmembrane</keyword>
<evidence type="ECO:0000313" key="5">
    <source>
        <dbReference type="EMBL" id="GAQ86232.1"/>
    </source>
</evidence>
<dbReference type="InterPro" id="IPR014756">
    <property type="entry name" value="Ig_E-set"/>
</dbReference>
<feature type="repeat" description="Filamin" evidence="2">
    <location>
        <begin position="4314"/>
        <end position="4420"/>
    </location>
</feature>
<organism evidence="5 6">
    <name type="scientific">Klebsormidium nitens</name>
    <name type="common">Green alga</name>
    <name type="synonym">Ulothrix nitens</name>
    <dbReference type="NCBI Taxonomy" id="105231"/>
    <lineage>
        <taxon>Eukaryota</taxon>
        <taxon>Viridiplantae</taxon>
        <taxon>Streptophyta</taxon>
        <taxon>Klebsormidiophyceae</taxon>
        <taxon>Klebsormidiales</taxon>
        <taxon>Klebsormidiaceae</taxon>
        <taxon>Klebsormidium</taxon>
    </lineage>
</organism>
<feature type="region of interest" description="Disordered" evidence="3">
    <location>
        <begin position="7091"/>
        <end position="7132"/>
    </location>
</feature>
<dbReference type="Gene3D" id="2.60.40.10">
    <property type="entry name" value="Immunoglobulins"/>
    <property type="match status" value="19"/>
</dbReference>